<dbReference type="PIRSF" id="PIRSF020565">
    <property type="entry name" value="3Ho_Ac_ACP_DH_prd"/>
    <property type="match status" value="1"/>
</dbReference>
<protein>
    <submittedName>
        <fullName evidence="1">3-hydroxylacyl-ACP dehydratase</fullName>
    </submittedName>
</protein>
<dbReference type="SUPFAM" id="SSF54637">
    <property type="entry name" value="Thioesterase/thiol ester dehydrase-isomerase"/>
    <property type="match status" value="1"/>
</dbReference>
<dbReference type="InterPro" id="IPR029069">
    <property type="entry name" value="HotDog_dom_sf"/>
</dbReference>
<dbReference type="RefSeq" id="WP_256606935.1">
    <property type="nucleotide sequence ID" value="NZ_JANIBL010000028.1"/>
</dbReference>
<dbReference type="InterPro" id="IPR016776">
    <property type="entry name" value="ApeP-like_dehydratase"/>
</dbReference>
<proteinExistence type="predicted"/>
<dbReference type="EMBL" id="JANIBL010000028">
    <property type="protein sequence ID" value="MCQ8117857.1"/>
    <property type="molecule type" value="Genomic_DNA"/>
</dbReference>
<keyword evidence="2" id="KW-1185">Reference proteome</keyword>
<accession>A0ABT1TTQ5</accession>
<reference evidence="1 2" key="1">
    <citation type="submission" date="2022-07" db="EMBL/GenBank/DDBJ databases">
        <title>Methylomonas rivi sp. nov., Methylomonas rosea sp. nov., Methylomonas aureus sp. nov. and Methylomonas subterranea sp. nov., four novel methanotrophs isolated from a freshwater creek and the deep terrestrial subsurface.</title>
        <authorList>
            <person name="Abin C."/>
            <person name="Sankaranarayanan K."/>
            <person name="Garner C."/>
            <person name="Sindelar R."/>
            <person name="Kotary K."/>
            <person name="Garner R."/>
            <person name="Barclay S."/>
            <person name="Lawson P."/>
            <person name="Krumholz L."/>
        </authorList>
    </citation>
    <scope>NUCLEOTIDE SEQUENCE [LARGE SCALE GENOMIC DNA]</scope>
    <source>
        <strain evidence="1 2">WSC-7</strain>
    </source>
</reference>
<gene>
    <name evidence="1" type="ORF">NP589_10515</name>
</gene>
<dbReference type="Proteomes" id="UP001524570">
    <property type="component" value="Unassembled WGS sequence"/>
</dbReference>
<organism evidence="1 2">
    <name type="scientific">Methylomonas rosea</name>
    <dbReference type="NCBI Taxonomy" id="2952227"/>
    <lineage>
        <taxon>Bacteria</taxon>
        <taxon>Pseudomonadati</taxon>
        <taxon>Pseudomonadota</taxon>
        <taxon>Gammaproteobacteria</taxon>
        <taxon>Methylococcales</taxon>
        <taxon>Methylococcaceae</taxon>
        <taxon>Methylomonas</taxon>
    </lineage>
</organism>
<evidence type="ECO:0000313" key="2">
    <source>
        <dbReference type="Proteomes" id="UP001524570"/>
    </source>
</evidence>
<dbReference type="Pfam" id="PF22817">
    <property type="entry name" value="ApeP-like"/>
    <property type="match status" value="1"/>
</dbReference>
<comment type="caution">
    <text evidence="1">The sequence shown here is derived from an EMBL/GenBank/DDBJ whole genome shotgun (WGS) entry which is preliminary data.</text>
</comment>
<name>A0ABT1TTQ5_9GAMM</name>
<dbReference type="Gene3D" id="3.10.129.10">
    <property type="entry name" value="Hotdog Thioesterase"/>
    <property type="match status" value="1"/>
</dbReference>
<evidence type="ECO:0000313" key="1">
    <source>
        <dbReference type="EMBL" id="MCQ8117857.1"/>
    </source>
</evidence>
<sequence>MCPCSLDIPDSPAAFPYPIETLVPQSGRMVLLDRVLEVGDDHIVAELKVRDDGLFSSADQHVPAWVGLEYMAQAIAAYSGYHRKCRGEAIGLGFLLGTRYFECSVGSFPCGATLTVRAEKIIEAANDMSVFDCTIAGKHIQASSKLNVLLPQDSQKFLAGKGI</sequence>